<keyword evidence="1 3" id="KW-0479">Metal-binding</keyword>
<feature type="compositionally biased region" description="Low complexity" evidence="4">
    <location>
        <begin position="579"/>
        <end position="616"/>
    </location>
</feature>
<dbReference type="PROSITE" id="PS51845">
    <property type="entry name" value="PDEASE_I_2"/>
    <property type="match status" value="1"/>
</dbReference>
<dbReference type="PROSITE" id="PS00126">
    <property type="entry name" value="PDEASE_I_1"/>
    <property type="match status" value="1"/>
</dbReference>
<feature type="domain" description="PDEase" evidence="5">
    <location>
        <begin position="61"/>
        <end position="412"/>
    </location>
</feature>
<evidence type="ECO:0000256" key="1">
    <source>
        <dbReference type="ARBA" id="ARBA00022723"/>
    </source>
</evidence>
<dbReference type="InterPro" id="IPR002073">
    <property type="entry name" value="PDEase_catalytic_dom"/>
</dbReference>
<dbReference type="PANTHER" id="PTHR11347">
    <property type="entry name" value="CYCLIC NUCLEOTIDE PHOSPHODIESTERASE"/>
    <property type="match status" value="1"/>
</dbReference>
<name>A0A1C7LU19_GRIFR</name>
<accession>A0A1C7LU19</accession>
<gene>
    <name evidence="6" type="primary">regA</name>
    <name evidence="6" type="ORF">A0H81_12541</name>
</gene>
<dbReference type="GO" id="GO:0004114">
    <property type="term" value="F:3',5'-cyclic-nucleotide phosphodiesterase activity"/>
    <property type="evidence" value="ECO:0007669"/>
    <property type="project" value="InterPro"/>
</dbReference>
<comment type="similarity">
    <text evidence="3">Belongs to the cyclic nucleotide phosphodiesterase family.</text>
</comment>
<dbReference type="OMA" id="SWHFEPH"/>
<feature type="region of interest" description="Disordered" evidence="4">
    <location>
        <begin position="579"/>
        <end position="618"/>
    </location>
</feature>
<evidence type="ECO:0000256" key="3">
    <source>
        <dbReference type="RuleBase" id="RU363067"/>
    </source>
</evidence>
<evidence type="ECO:0000256" key="2">
    <source>
        <dbReference type="ARBA" id="ARBA00022801"/>
    </source>
</evidence>
<reference evidence="6 7" key="1">
    <citation type="submission" date="2016-03" db="EMBL/GenBank/DDBJ databases">
        <title>Whole genome sequencing of Grifola frondosa 9006-11.</title>
        <authorList>
            <person name="Min B."/>
            <person name="Park H."/>
            <person name="Kim J.-G."/>
            <person name="Cho H."/>
            <person name="Oh Y.-L."/>
            <person name="Kong W.-S."/>
            <person name="Choi I.-G."/>
        </authorList>
    </citation>
    <scope>NUCLEOTIDE SEQUENCE [LARGE SCALE GENOMIC DNA]</scope>
    <source>
        <strain evidence="6 7">9006-11</strain>
    </source>
</reference>
<keyword evidence="2 3" id="KW-0378">Hydrolase</keyword>
<comment type="cofactor">
    <cofactor evidence="3">
        <name>a divalent metal cation</name>
        <dbReference type="ChEBI" id="CHEBI:60240"/>
    </cofactor>
    <text evidence="3">Binds 2 divalent metal cations per subunit. Site 1 may preferentially bind zinc ions, while site 2 has a preference for magnesium and/or manganese ions.</text>
</comment>
<evidence type="ECO:0000256" key="4">
    <source>
        <dbReference type="SAM" id="MobiDB-lite"/>
    </source>
</evidence>
<evidence type="ECO:0000313" key="6">
    <source>
        <dbReference type="EMBL" id="OBZ67419.1"/>
    </source>
</evidence>
<dbReference type="GO" id="GO:0046872">
    <property type="term" value="F:metal ion binding"/>
    <property type="evidence" value="ECO:0007669"/>
    <property type="project" value="UniProtKB-KW"/>
</dbReference>
<comment type="caution">
    <text evidence="6">The sequence shown here is derived from an EMBL/GenBank/DDBJ whole genome shotgun (WGS) entry which is preliminary data.</text>
</comment>
<dbReference type="Gene3D" id="1.10.1300.10">
    <property type="entry name" value="3'5'-cyclic nucleotide phosphodiesterase, catalytic domain"/>
    <property type="match status" value="1"/>
</dbReference>
<dbReference type="EC" id="3.1.4.-" evidence="3"/>
<feature type="compositionally biased region" description="Polar residues" evidence="4">
    <location>
        <begin position="479"/>
        <end position="493"/>
    </location>
</feature>
<feature type="compositionally biased region" description="Low complexity" evidence="4">
    <location>
        <begin position="469"/>
        <end position="478"/>
    </location>
</feature>
<evidence type="ECO:0000259" key="5">
    <source>
        <dbReference type="PROSITE" id="PS51845"/>
    </source>
</evidence>
<organism evidence="6 7">
    <name type="scientific">Grifola frondosa</name>
    <name type="common">Maitake</name>
    <name type="synonym">Polyporus frondosus</name>
    <dbReference type="NCBI Taxonomy" id="5627"/>
    <lineage>
        <taxon>Eukaryota</taxon>
        <taxon>Fungi</taxon>
        <taxon>Dikarya</taxon>
        <taxon>Basidiomycota</taxon>
        <taxon>Agaricomycotina</taxon>
        <taxon>Agaricomycetes</taxon>
        <taxon>Polyporales</taxon>
        <taxon>Grifolaceae</taxon>
        <taxon>Grifola</taxon>
    </lineage>
</organism>
<sequence>MGDTGPGRRRSVDVGGLALALSDQGRGHGWGGWDETENGETRYAEVLIDVRAHTETIVNQEPDQLPSFTALQEDTRARLIGSLGSWHFEPHKLPEEEVVACSYILFEALFRIEGMLDVVGVPLSRIAIFLQHLCQLYRQGNTYHNFQHALDVFQAIYYFLFSAGMVPSVSILLQSDARMWERNRENSDPLMSCLTNGDLFALYIAAVGHDVGHPGLTNAFMRNAKTPLSVVYDDKSVLEQMHYSLLLRTMRHHNLGFLLDRPHLGASFRQMLLGSVLATDMGVHYDFMAQFRNLINGADVCSLQRRVLVCQALIKCADISNPSRPYLVSQHWAAALESEWSSQLLLEKHLQLPASVKPSDSRLAEAGGQIWFITTFARPLFELVAEGVPRMEEFAHQCRENLALWEARCVELAAEANPPETTPGLPLAWPSQLPRDFLTAFPPALPESFRDDHLSSYYSASDARSFDSHSLSSGSSSSPTHYESCESSLPSPTLSPIDPPLNSLAALLPRLEITASLTASRPSSVASVSACSITHEATAAIRAAYKASVRKKKSFHRSSWNPSPATASTLAFAHSPLSPSPLAQSAGDAPMSPPSSASPSTATLSPSPLTPESAASHTRPVTLLQASCVSASTRYLYYAVPPRPFGPPVSFVPLLTAPPVSSPHAPLRFPGPRMRFDSMDSIACARRLALGHYVTASPMQSTTATTYIARPCRVVRRLLGFLVKIFRNILASLLTAPPVWWRREGRLLPIYTLNV</sequence>
<dbReference type="InterPro" id="IPR003607">
    <property type="entry name" value="HD/PDEase_dom"/>
</dbReference>
<dbReference type="CDD" id="cd00077">
    <property type="entry name" value="HDc"/>
    <property type="match status" value="1"/>
</dbReference>
<dbReference type="InterPro" id="IPR036971">
    <property type="entry name" value="PDEase_catalytic_dom_sf"/>
</dbReference>
<dbReference type="Proteomes" id="UP000092993">
    <property type="component" value="Unassembled WGS sequence"/>
</dbReference>
<evidence type="ECO:0000313" key="7">
    <source>
        <dbReference type="Proteomes" id="UP000092993"/>
    </source>
</evidence>
<dbReference type="EMBL" id="LUGG01000024">
    <property type="protein sequence ID" value="OBZ67419.1"/>
    <property type="molecule type" value="Genomic_DNA"/>
</dbReference>
<keyword evidence="7" id="KW-1185">Reference proteome</keyword>
<dbReference type="STRING" id="5627.A0A1C7LU19"/>
<feature type="region of interest" description="Disordered" evidence="4">
    <location>
        <begin position="469"/>
        <end position="493"/>
    </location>
</feature>
<protein>
    <recommendedName>
        <fullName evidence="3">Phosphodiesterase</fullName>
        <ecNumber evidence="3">3.1.4.-</ecNumber>
    </recommendedName>
</protein>
<dbReference type="SUPFAM" id="SSF109604">
    <property type="entry name" value="HD-domain/PDEase-like"/>
    <property type="match status" value="1"/>
</dbReference>
<dbReference type="GO" id="GO:0007165">
    <property type="term" value="P:signal transduction"/>
    <property type="evidence" value="ECO:0007669"/>
    <property type="project" value="InterPro"/>
</dbReference>
<proteinExistence type="inferred from homology"/>
<dbReference type="SMART" id="SM00471">
    <property type="entry name" value="HDc"/>
    <property type="match status" value="1"/>
</dbReference>
<dbReference type="Pfam" id="PF00233">
    <property type="entry name" value="PDEase_I"/>
    <property type="match status" value="1"/>
</dbReference>
<dbReference type="InterPro" id="IPR023174">
    <property type="entry name" value="PDEase_CS"/>
</dbReference>
<dbReference type="OrthoDB" id="546632at2759"/>
<dbReference type="AlphaFoldDB" id="A0A1C7LU19"/>